<keyword evidence="2 6" id="KW-0436">Ligase</keyword>
<gene>
    <name evidence="10" type="primary">acs</name>
    <name evidence="6" type="synonym">acsA</name>
    <name evidence="10" type="ORF">CS347_14910</name>
</gene>
<dbReference type="PROSITE" id="PS00455">
    <property type="entry name" value="AMP_BINDING"/>
    <property type="match status" value="1"/>
</dbReference>
<name>A0AAN1RXL0_9BORD</name>
<dbReference type="PANTHER" id="PTHR24095:SF14">
    <property type="entry name" value="ACETYL-COENZYME A SYNTHETASE 1"/>
    <property type="match status" value="1"/>
</dbReference>
<dbReference type="PANTHER" id="PTHR24095">
    <property type="entry name" value="ACETYL-COENZYME A SYNTHETASE"/>
    <property type="match status" value="1"/>
</dbReference>
<dbReference type="InterPro" id="IPR020845">
    <property type="entry name" value="AMP-binding_CS"/>
</dbReference>
<comment type="PTM">
    <text evidence="6">Acetylated. Deacetylation by the SIR2-homolog deacetylase activates the enzyme.</text>
</comment>
<comment type="caution">
    <text evidence="6">Lacks conserved residue(s) required for the propagation of feature annotation.</text>
</comment>
<dbReference type="GO" id="GO:0019427">
    <property type="term" value="P:acetyl-CoA biosynthetic process from acetate"/>
    <property type="evidence" value="ECO:0007669"/>
    <property type="project" value="UniProtKB-UniRule"/>
</dbReference>
<dbReference type="Pfam" id="PF00501">
    <property type="entry name" value="AMP-binding"/>
    <property type="match status" value="1"/>
</dbReference>
<feature type="binding site" evidence="6">
    <location>
        <begin position="443"/>
        <end position="448"/>
    </location>
    <ligand>
        <name>ATP</name>
        <dbReference type="ChEBI" id="CHEBI:30616"/>
    </ligand>
</feature>
<dbReference type="GO" id="GO:0003987">
    <property type="term" value="F:acetate-CoA ligase activity"/>
    <property type="evidence" value="ECO:0007669"/>
    <property type="project" value="UniProtKB-UniRule"/>
</dbReference>
<keyword evidence="5 6" id="KW-0007">Acetylation</keyword>
<comment type="similarity">
    <text evidence="1 6">Belongs to the ATP-dependent AMP-binding enzyme family.</text>
</comment>
<evidence type="ECO:0000256" key="5">
    <source>
        <dbReference type="ARBA" id="ARBA00022990"/>
    </source>
</evidence>
<feature type="binding site" evidence="6">
    <location>
        <position position="339"/>
    </location>
    <ligand>
        <name>CoA</name>
        <dbReference type="ChEBI" id="CHEBI:57287"/>
    </ligand>
</feature>
<dbReference type="GO" id="GO:0005829">
    <property type="term" value="C:cytosol"/>
    <property type="evidence" value="ECO:0007669"/>
    <property type="project" value="TreeGrafter"/>
</dbReference>
<evidence type="ECO:0000313" key="11">
    <source>
        <dbReference type="Proteomes" id="UP000282741"/>
    </source>
</evidence>
<feature type="binding site" evidence="6">
    <location>
        <position position="548"/>
    </location>
    <ligand>
        <name>ATP</name>
        <dbReference type="ChEBI" id="CHEBI:30616"/>
    </ligand>
</feature>
<evidence type="ECO:0000256" key="1">
    <source>
        <dbReference type="ARBA" id="ARBA00006432"/>
    </source>
</evidence>
<feature type="domain" description="Acetyl-coenzyme A synthetase N-terminal" evidence="9">
    <location>
        <begin position="54"/>
        <end position="109"/>
    </location>
</feature>
<keyword evidence="6" id="KW-0460">Magnesium</keyword>
<evidence type="ECO:0000256" key="6">
    <source>
        <dbReference type="HAMAP-Rule" id="MF_01123"/>
    </source>
</evidence>
<dbReference type="InterPro" id="IPR011904">
    <property type="entry name" value="Ac_CoA_lig"/>
</dbReference>
<dbReference type="Gene3D" id="3.30.300.30">
    <property type="match status" value="1"/>
</dbReference>
<dbReference type="NCBIfam" id="TIGR02188">
    <property type="entry name" value="Ac_CoA_lig_AcsA"/>
    <property type="match status" value="1"/>
</dbReference>
<dbReference type="EMBL" id="CP024172">
    <property type="protein sequence ID" value="AZW17964.1"/>
    <property type="molecule type" value="Genomic_DNA"/>
</dbReference>
<dbReference type="Pfam" id="PF13193">
    <property type="entry name" value="AMP-binding_C"/>
    <property type="match status" value="1"/>
</dbReference>
<feature type="binding site" evidence="6">
    <location>
        <position position="572"/>
    </location>
    <ligand>
        <name>Mg(2+)</name>
        <dbReference type="ChEBI" id="CHEBI:18420"/>
    </ligand>
</feature>
<reference evidence="11" key="1">
    <citation type="submission" date="2017-10" db="EMBL/GenBank/DDBJ databases">
        <title>Whole genome sequencing of various Bordetella species.</title>
        <authorList>
            <person name="Weigand M.R."/>
            <person name="Loparev V."/>
            <person name="Peng Y."/>
            <person name="Bowden K.E."/>
            <person name="Tondella M.L."/>
            <person name="Williams M.M."/>
        </authorList>
    </citation>
    <scope>NUCLEOTIDE SEQUENCE [LARGE SCALE GENOMIC DNA]</scope>
    <source>
        <strain evidence="11">H720</strain>
    </source>
</reference>
<feature type="modified residue" description="N6-acetyllysine" evidence="6">
    <location>
        <position position="645"/>
    </location>
</feature>
<feature type="binding site" evidence="6">
    <location>
        <begin position="219"/>
        <end position="222"/>
    </location>
    <ligand>
        <name>CoA</name>
        <dbReference type="ChEBI" id="CHEBI:57287"/>
    </ligand>
</feature>
<feature type="binding site" evidence="6">
    <location>
        <position position="559"/>
    </location>
    <ligand>
        <name>ATP</name>
        <dbReference type="ChEBI" id="CHEBI:30616"/>
    </ligand>
</feature>
<dbReference type="InterPro" id="IPR045851">
    <property type="entry name" value="AMP-bd_C_sf"/>
</dbReference>
<dbReference type="Pfam" id="PF16177">
    <property type="entry name" value="ACAS_N"/>
    <property type="match status" value="1"/>
</dbReference>
<dbReference type="InterPro" id="IPR042099">
    <property type="entry name" value="ANL_N_sf"/>
</dbReference>
<dbReference type="Gene3D" id="3.40.50.12780">
    <property type="entry name" value="N-terminal domain of ligase-like"/>
    <property type="match status" value="1"/>
</dbReference>
<dbReference type="NCBIfam" id="NF001208">
    <property type="entry name" value="PRK00174.1"/>
    <property type="match status" value="1"/>
</dbReference>
<feature type="binding site" evidence="6">
    <location>
        <position position="556"/>
    </location>
    <ligand>
        <name>CoA</name>
        <dbReference type="ChEBI" id="CHEBI:57287"/>
    </ligand>
</feature>
<evidence type="ECO:0000313" key="10">
    <source>
        <dbReference type="EMBL" id="AZW17964.1"/>
    </source>
</evidence>
<dbReference type="Proteomes" id="UP000282741">
    <property type="component" value="Chromosome"/>
</dbReference>
<comment type="function">
    <text evidence="6">Catalyzes the conversion of acetate into acetyl-CoA (AcCoA), an essential intermediate at the junction of anabolic and catabolic pathways. AcsA undergoes a two-step reaction. In the first half reaction, AcsA combines acetate with ATP to form acetyl-adenylate (AcAMP) intermediate. In the second half reaction, it can then transfer the acetyl group from AcAMP to the sulfhydryl group of CoA, forming the product AcCoA.</text>
</comment>
<dbReference type="InterPro" id="IPR025110">
    <property type="entry name" value="AMP-bd_C"/>
</dbReference>
<protein>
    <recommendedName>
        <fullName evidence="6">Acetyl-coenzyme A synthetase</fullName>
        <shortName evidence="6">AcCoA synthetase</shortName>
        <shortName evidence="6">Acs</shortName>
        <ecNumber evidence="6">6.2.1.1</ecNumber>
    </recommendedName>
    <alternativeName>
        <fullName evidence="6">Acetate--CoA ligase</fullName>
    </alternativeName>
    <alternativeName>
        <fullName evidence="6">Acyl-activating enzyme</fullName>
    </alternativeName>
</protein>
<dbReference type="GO" id="GO:0016208">
    <property type="term" value="F:AMP binding"/>
    <property type="evidence" value="ECO:0007669"/>
    <property type="project" value="InterPro"/>
</dbReference>
<dbReference type="GO" id="GO:0046872">
    <property type="term" value="F:metal ion binding"/>
    <property type="evidence" value="ECO:0007669"/>
    <property type="project" value="UniProtKB-KW"/>
</dbReference>
<keyword evidence="6" id="KW-0479">Metal-binding</keyword>
<proteinExistence type="inferred from homology"/>
<keyword evidence="4 6" id="KW-0067">ATP-binding</keyword>
<evidence type="ECO:0000259" key="9">
    <source>
        <dbReference type="Pfam" id="PF16177"/>
    </source>
</evidence>
<feature type="binding site" evidence="6">
    <location>
        <position position="575"/>
    </location>
    <ligand>
        <name>Mg(2+)</name>
        <dbReference type="ChEBI" id="CHEBI:18420"/>
    </ligand>
</feature>
<dbReference type="HAMAP" id="MF_01123">
    <property type="entry name" value="Ac_CoA_synth"/>
    <property type="match status" value="1"/>
</dbReference>
<dbReference type="InterPro" id="IPR000873">
    <property type="entry name" value="AMP-dep_synth/lig_dom"/>
</dbReference>
<dbReference type="SUPFAM" id="SSF56801">
    <property type="entry name" value="Acetyl-CoA synthetase-like"/>
    <property type="match status" value="1"/>
</dbReference>
<keyword evidence="3 6" id="KW-0547">Nucleotide-binding</keyword>
<dbReference type="EC" id="6.2.1.1" evidence="6"/>
<sequence>MAIRLRVDRTAAPKSRIGDKTMSNAIQSVLVETRVFPPPERAVTGAAISGMDAYRALAEEAERDPDGFWARHARENLQWTKPFTEVLDESQAPFYRWFGDGELNVSANCLDVHLTNGNAEKTAIIFETDDGKVEKVSYRELLARVCRFANGLKSLGYKKGDRAIIYMPMSIEAVVAMQACARLGVTHSVVFGGFSAKSLQERIVDVGASLVITADEQVRGGKVIPLKPAVEEAFAMGGCDAVSKVIVYRRTGGKVAWTEGRDLWMHEVQAGQPDTCEPVPVNAEHPLFILYTSGSTGKPKGVQHSSAGYLLWALLTVKWTFDARADDVYWCTADVGWVTGHTYITYGPLAAGLTQIVFEGVPTFPNAGRFWDMIARHKVSVFYTAPTAIRSLIKASEAAPQTHPRNFDLNSLRIIGSVGEPINPEAWIWYHKNVGQERCPIVDTWWQTETGGHMITPLPGATPLKPGSCTLPLPGIAAAIVDETGADVEQGNGGFLVIKRPWPAMIRTIWGDPERFKKSYFPPELRGYYLAGDGAQRDADGYFWIMGRIDDVLNVSGHRLGTMEVESALVAHELVAEAAVVGRPDDTTGEAVVAFVVLKRVRPEGEEAQAIARQLRDWVAKEIGPIAKPKDIRFGDNLPKTRSGKIMRRLLRVVAKGEEVTQDVSTLENPAILEQLSKPL</sequence>
<evidence type="ECO:0000256" key="4">
    <source>
        <dbReference type="ARBA" id="ARBA00022840"/>
    </source>
</evidence>
<accession>A0AAN1RXL0</accession>
<feature type="domain" description="AMP-binding enzyme C-terminal" evidence="8">
    <location>
        <begin position="564"/>
        <end position="645"/>
    </location>
</feature>
<dbReference type="GO" id="GO:0005524">
    <property type="term" value="F:ATP binding"/>
    <property type="evidence" value="ECO:0007669"/>
    <property type="project" value="UniProtKB-KW"/>
</dbReference>
<evidence type="ECO:0000259" key="8">
    <source>
        <dbReference type="Pfam" id="PF13193"/>
    </source>
</evidence>
<feature type="binding site" evidence="6">
    <location>
        <begin position="419"/>
        <end position="421"/>
    </location>
    <ligand>
        <name>ATP</name>
        <dbReference type="ChEBI" id="CHEBI:30616"/>
    </ligand>
</feature>
<feature type="binding site" evidence="6">
    <location>
        <position position="533"/>
    </location>
    <ligand>
        <name>ATP</name>
        <dbReference type="ChEBI" id="CHEBI:30616"/>
    </ligand>
</feature>
<organism evidence="10 11">
    <name type="scientific">Bordetella hinzii</name>
    <dbReference type="NCBI Taxonomy" id="103855"/>
    <lineage>
        <taxon>Bacteria</taxon>
        <taxon>Pseudomonadati</taxon>
        <taxon>Pseudomonadota</taxon>
        <taxon>Betaproteobacteria</taxon>
        <taxon>Burkholderiales</taxon>
        <taxon>Alcaligenaceae</taxon>
        <taxon>Bordetella</taxon>
    </lineage>
</organism>
<dbReference type="FunFam" id="3.40.50.12780:FF:000001">
    <property type="entry name" value="Acetyl-coenzyme A synthetase"/>
    <property type="match status" value="1"/>
</dbReference>
<comment type="catalytic activity">
    <reaction evidence="6">
        <text>acetate + ATP + CoA = acetyl-CoA + AMP + diphosphate</text>
        <dbReference type="Rhea" id="RHEA:23176"/>
        <dbReference type="ChEBI" id="CHEBI:30089"/>
        <dbReference type="ChEBI" id="CHEBI:30616"/>
        <dbReference type="ChEBI" id="CHEBI:33019"/>
        <dbReference type="ChEBI" id="CHEBI:57287"/>
        <dbReference type="ChEBI" id="CHEBI:57288"/>
        <dbReference type="ChEBI" id="CHEBI:456215"/>
        <dbReference type="EC" id="6.2.1.1"/>
    </reaction>
</comment>
<dbReference type="AlphaFoldDB" id="A0AAN1RXL0"/>
<feature type="binding site" evidence="6">
    <location>
        <position position="570"/>
    </location>
    <ligand>
        <name>Mg(2+)</name>
        <dbReference type="ChEBI" id="CHEBI:18420"/>
    </ligand>
</feature>
<evidence type="ECO:0000259" key="7">
    <source>
        <dbReference type="Pfam" id="PF00501"/>
    </source>
</evidence>
<dbReference type="InterPro" id="IPR032387">
    <property type="entry name" value="ACAS_N"/>
</dbReference>
<evidence type="ECO:0000256" key="2">
    <source>
        <dbReference type="ARBA" id="ARBA00022598"/>
    </source>
</evidence>
<comment type="cofactor">
    <cofactor evidence="6">
        <name>Mg(2+)</name>
        <dbReference type="ChEBI" id="CHEBI:18420"/>
    </cofactor>
</comment>
<feature type="domain" description="AMP-dependent synthetase/ligase" evidence="7">
    <location>
        <begin position="117"/>
        <end position="502"/>
    </location>
</feature>
<evidence type="ECO:0000256" key="3">
    <source>
        <dbReference type="ARBA" id="ARBA00022741"/>
    </source>
</evidence>
<dbReference type="CDD" id="cd05966">
    <property type="entry name" value="ACS"/>
    <property type="match status" value="1"/>
</dbReference>